<dbReference type="Proteomes" id="UP001139409">
    <property type="component" value="Unassembled WGS sequence"/>
</dbReference>
<keyword evidence="2" id="KW-1185">Reference proteome</keyword>
<evidence type="ECO:0000313" key="2">
    <source>
        <dbReference type="Proteomes" id="UP001139409"/>
    </source>
</evidence>
<dbReference type="PROSITE" id="PS51257">
    <property type="entry name" value="PROKAR_LIPOPROTEIN"/>
    <property type="match status" value="1"/>
</dbReference>
<sequence length="135" mass="15349">MRVFFLLGLIGGLITGCATQVKEKKELEGYWILEEVYSSGLQQQISDGAHIVFKGDGTYSALLNAESGPMTGKWNIQSNVMKLWQPEITDMHGDRSIEPYMSTWQMSLSENWLILDGLPTYDMQHLKLVLHRKVD</sequence>
<comment type="caution">
    <text evidence="1">The sequence shown here is derived from an EMBL/GenBank/DDBJ whole genome shotgun (WGS) entry which is preliminary data.</text>
</comment>
<gene>
    <name evidence="1" type="ORF">LDX50_01415</name>
</gene>
<proteinExistence type="predicted"/>
<protein>
    <submittedName>
        <fullName evidence="1">Uncharacterized protein</fullName>
    </submittedName>
</protein>
<dbReference type="EMBL" id="JAIXNE010000001">
    <property type="protein sequence ID" value="MCA6073500.1"/>
    <property type="molecule type" value="Genomic_DNA"/>
</dbReference>
<accession>A0A9X1HK03</accession>
<organism evidence="1 2">
    <name type="scientific">Fulvivirga sedimenti</name>
    <dbReference type="NCBI Taxonomy" id="2879465"/>
    <lineage>
        <taxon>Bacteria</taxon>
        <taxon>Pseudomonadati</taxon>
        <taxon>Bacteroidota</taxon>
        <taxon>Cytophagia</taxon>
        <taxon>Cytophagales</taxon>
        <taxon>Fulvivirgaceae</taxon>
        <taxon>Fulvivirga</taxon>
    </lineage>
</organism>
<dbReference type="RefSeq" id="WP_225696616.1">
    <property type="nucleotide sequence ID" value="NZ_JAIXNE010000001.1"/>
</dbReference>
<evidence type="ECO:0000313" key="1">
    <source>
        <dbReference type="EMBL" id="MCA6073500.1"/>
    </source>
</evidence>
<dbReference type="AlphaFoldDB" id="A0A9X1HK03"/>
<name>A0A9X1HK03_9BACT</name>
<reference evidence="1" key="1">
    <citation type="submission" date="2021-09" db="EMBL/GenBank/DDBJ databases">
        <title>Fulvivirga sp. isolated from coastal sediment.</title>
        <authorList>
            <person name="Yu H."/>
        </authorList>
    </citation>
    <scope>NUCLEOTIDE SEQUENCE</scope>
    <source>
        <strain evidence="1">1062</strain>
    </source>
</reference>